<dbReference type="RefSeq" id="WP_039323613.1">
    <property type="nucleotide sequence ID" value="NZ_JACKSA010000257.1"/>
</dbReference>
<evidence type="ECO:0000313" key="3">
    <source>
        <dbReference type="EMBL" id="KHO22520.1"/>
    </source>
</evidence>
<comment type="caution">
    <text evidence="3">The sequence shown here is derived from an EMBL/GenBank/DDBJ whole genome shotgun (WGS) entry which is preliminary data.</text>
</comment>
<proteinExistence type="predicted"/>
<reference evidence="3 4" key="1">
    <citation type="submission" date="2014-11" db="EMBL/GenBank/DDBJ databases">
        <title>Mycobacterium setense Manresensis Genome.</title>
        <authorList>
            <person name="Rech G."/>
            <person name="Sumoy L."/>
        </authorList>
    </citation>
    <scope>NUCLEOTIDE SEQUENCE [LARGE SCALE GENOMIC DNA]</scope>
    <source>
        <strain evidence="3 4">Manresensis</strain>
    </source>
</reference>
<gene>
    <name evidence="3" type="ORF">QQ44_19645</name>
</gene>
<keyword evidence="4" id="KW-1185">Reference proteome</keyword>
<feature type="transmembrane region" description="Helical" evidence="2">
    <location>
        <begin position="125"/>
        <end position="149"/>
    </location>
</feature>
<evidence type="ECO:0000256" key="1">
    <source>
        <dbReference type="SAM" id="MobiDB-lite"/>
    </source>
</evidence>
<accession>A0ABR4YQK1</accession>
<keyword evidence="2" id="KW-1133">Transmembrane helix</keyword>
<name>A0ABR4YQK1_9MYCO</name>
<dbReference type="EMBL" id="JTLZ01000009">
    <property type="protein sequence ID" value="KHO22520.1"/>
    <property type="molecule type" value="Genomic_DNA"/>
</dbReference>
<evidence type="ECO:0008006" key="5">
    <source>
        <dbReference type="Google" id="ProtNLM"/>
    </source>
</evidence>
<dbReference type="Proteomes" id="UP000031004">
    <property type="component" value="Unassembled WGS sequence"/>
</dbReference>
<feature type="region of interest" description="Disordered" evidence="1">
    <location>
        <begin position="1"/>
        <end position="69"/>
    </location>
</feature>
<sequence>MTNPDGNAGETPPSDPGPQPSEPLSGGYEAPSIEHSQDRPQSGGTQPPYEFEPQAYDVNPAYPPAMDYPADIPHGYAPPPPFPGASGYPPPYPPPLPGYPPPPGYGMPGYPGGYGMSPSNTTNGLAIGSLVVSILSLFLCGIGLLPALVGVGLGFAALNQIKGSGQSGFGAGSAQSGFGAGSGQSGQGLATAGIIVGVLSLLFNGGWLLLILAGTLST</sequence>
<evidence type="ECO:0000313" key="4">
    <source>
        <dbReference type="Proteomes" id="UP000031004"/>
    </source>
</evidence>
<keyword evidence="2" id="KW-0812">Transmembrane</keyword>
<organism evidence="3 4">
    <name type="scientific">Mycolicibacterium setense</name>
    <dbReference type="NCBI Taxonomy" id="431269"/>
    <lineage>
        <taxon>Bacteria</taxon>
        <taxon>Bacillati</taxon>
        <taxon>Actinomycetota</taxon>
        <taxon>Actinomycetes</taxon>
        <taxon>Mycobacteriales</taxon>
        <taxon>Mycobacteriaceae</taxon>
        <taxon>Mycolicibacterium</taxon>
    </lineage>
</organism>
<protein>
    <recommendedName>
        <fullName evidence="5">DUF4190 domain-containing protein</fullName>
    </recommendedName>
</protein>
<keyword evidence="2" id="KW-0472">Membrane</keyword>
<feature type="transmembrane region" description="Helical" evidence="2">
    <location>
        <begin position="189"/>
        <end position="213"/>
    </location>
</feature>
<evidence type="ECO:0000256" key="2">
    <source>
        <dbReference type="SAM" id="Phobius"/>
    </source>
</evidence>